<name>A0A8H3ZWC4_9PEZI</name>
<dbReference type="Proteomes" id="UP000434172">
    <property type="component" value="Unassembled WGS sequence"/>
</dbReference>
<protein>
    <submittedName>
        <fullName evidence="1">Uncharacterized protein</fullName>
    </submittedName>
</protein>
<evidence type="ECO:0000313" key="1">
    <source>
        <dbReference type="EMBL" id="KAF0326575.1"/>
    </source>
</evidence>
<sequence>MTERDEVGRPFWRGEGSGWMHMHVRECGLSTPIRVLFCCTSPLPPQPVQLARVPCSWNSAQLVGNCRKVLVQRDIKGGRRGGDEMLLAAGGGQAGVMEGMVWRWSISIRKKKKKPRFGSANELGELDRPSHSQDRISEVEVVFRGCKVEKEKREKKEVSVSLATGSQPTATVSQLTGVAARERARESQQRCWTGLEHGRRQGDGSTSLPETVLATLAGREEELLCVWAGA</sequence>
<evidence type="ECO:0000313" key="2">
    <source>
        <dbReference type="Proteomes" id="UP000434172"/>
    </source>
</evidence>
<comment type="caution">
    <text evidence="1">The sequence shown here is derived from an EMBL/GenBank/DDBJ whole genome shotgun (WGS) entry which is preliminary data.</text>
</comment>
<dbReference type="EMBL" id="WOWK01000029">
    <property type="protein sequence ID" value="KAF0326575.1"/>
    <property type="molecule type" value="Genomic_DNA"/>
</dbReference>
<gene>
    <name evidence="1" type="ORF">GQ607_006193</name>
</gene>
<dbReference type="AlphaFoldDB" id="A0A8H3ZWC4"/>
<organism evidence="1 2">
    <name type="scientific">Colletotrichum asianum</name>
    <dbReference type="NCBI Taxonomy" id="702518"/>
    <lineage>
        <taxon>Eukaryota</taxon>
        <taxon>Fungi</taxon>
        <taxon>Dikarya</taxon>
        <taxon>Ascomycota</taxon>
        <taxon>Pezizomycotina</taxon>
        <taxon>Sordariomycetes</taxon>
        <taxon>Hypocreomycetidae</taxon>
        <taxon>Glomerellales</taxon>
        <taxon>Glomerellaceae</taxon>
        <taxon>Colletotrichum</taxon>
        <taxon>Colletotrichum gloeosporioides species complex</taxon>
    </lineage>
</organism>
<accession>A0A8H3ZWC4</accession>
<keyword evidence="2" id="KW-1185">Reference proteome</keyword>
<reference evidence="1 2" key="1">
    <citation type="submission" date="2019-12" db="EMBL/GenBank/DDBJ databases">
        <title>A genome sequence resource for the geographically widespread anthracnose pathogen Colletotrichum asianum.</title>
        <authorList>
            <person name="Meng Y."/>
        </authorList>
    </citation>
    <scope>NUCLEOTIDE SEQUENCE [LARGE SCALE GENOMIC DNA]</scope>
    <source>
        <strain evidence="1 2">ICMP 18580</strain>
    </source>
</reference>
<proteinExistence type="predicted"/>